<dbReference type="EMBL" id="CM045772">
    <property type="protein sequence ID" value="KAI7986688.1"/>
    <property type="molecule type" value="Genomic_DNA"/>
</dbReference>
<proteinExistence type="predicted"/>
<dbReference type="Proteomes" id="UP001060215">
    <property type="component" value="Chromosome 15"/>
</dbReference>
<sequence length="279" mass="31231">MYLCKCVYMYEEFGNPRGEKEEEIVTDQTDLTTILMPNHSIQQVEITIRSKNCSFSPGFGTLIVFPLLINSFVMDSCRATLRANTHLANPSKCGLSHGDNGFWGQRMRGSLNKNSRHWVNQLAKGLRYERKERKIRPSVSCSVITSDNGKEALTIDAPRFERRRANPRNVAAIILGGEAGTKLFPLTIKTATPAWPESNEEIEVEQVGTFSTAAQGPSKFESNRGYSPSLLPTREGEDMSRNRVLLDLQLAILGTDPSPIEVTDLLQPNVYNQSSKHRE</sequence>
<name>A0ACC0FDM6_9ERIC</name>
<accession>A0ACC0FDM6</accession>
<comment type="caution">
    <text evidence="1">The sequence shown here is derived from an EMBL/GenBank/DDBJ whole genome shotgun (WGS) entry which is preliminary data.</text>
</comment>
<evidence type="ECO:0000313" key="1">
    <source>
        <dbReference type="EMBL" id="KAI7986688.1"/>
    </source>
</evidence>
<evidence type="ECO:0000313" key="2">
    <source>
        <dbReference type="Proteomes" id="UP001060215"/>
    </source>
</evidence>
<gene>
    <name evidence="1" type="ORF">LOK49_LG14G01244</name>
</gene>
<keyword evidence="2" id="KW-1185">Reference proteome</keyword>
<organism evidence="1 2">
    <name type="scientific">Camellia lanceoleosa</name>
    <dbReference type="NCBI Taxonomy" id="1840588"/>
    <lineage>
        <taxon>Eukaryota</taxon>
        <taxon>Viridiplantae</taxon>
        <taxon>Streptophyta</taxon>
        <taxon>Embryophyta</taxon>
        <taxon>Tracheophyta</taxon>
        <taxon>Spermatophyta</taxon>
        <taxon>Magnoliopsida</taxon>
        <taxon>eudicotyledons</taxon>
        <taxon>Gunneridae</taxon>
        <taxon>Pentapetalae</taxon>
        <taxon>asterids</taxon>
        <taxon>Ericales</taxon>
        <taxon>Theaceae</taxon>
        <taxon>Camellia</taxon>
    </lineage>
</organism>
<protein>
    <submittedName>
        <fullName evidence="1">Uncharacterized protein</fullName>
    </submittedName>
</protein>
<reference evidence="1 2" key="1">
    <citation type="journal article" date="2022" name="Plant J.">
        <title>Chromosome-level genome of Camellia lanceoleosa provides a valuable resource for understanding genome evolution and self-incompatibility.</title>
        <authorList>
            <person name="Gong W."/>
            <person name="Xiao S."/>
            <person name="Wang L."/>
            <person name="Liao Z."/>
            <person name="Chang Y."/>
            <person name="Mo W."/>
            <person name="Hu G."/>
            <person name="Li W."/>
            <person name="Zhao G."/>
            <person name="Zhu H."/>
            <person name="Hu X."/>
            <person name="Ji K."/>
            <person name="Xiang X."/>
            <person name="Song Q."/>
            <person name="Yuan D."/>
            <person name="Jin S."/>
            <person name="Zhang L."/>
        </authorList>
    </citation>
    <scope>NUCLEOTIDE SEQUENCE [LARGE SCALE GENOMIC DNA]</scope>
    <source>
        <strain evidence="1">SQ_2022a</strain>
    </source>
</reference>